<reference evidence="3 4" key="1">
    <citation type="submission" date="2015-04" db="EMBL/GenBank/DDBJ databases">
        <title>Complete genome sequence of Schizopora paradoxa KUC8140, a cosmopolitan wood degrader in East Asia.</title>
        <authorList>
            <consortium name="DOE Joint Genome Institute"/>
            <person name="Min B."/>
            <person name="Park H."/>
            <person name="Jang Y."/>
            <person name="Kim J.-J."/>
            <person name="Kim K.H."/>
            <person name="Pangilinan J."/>
            <person name="Lipzen A."/>
            <person name="Riley R."/>
            <person name="Grigoriev I.V."/>
            <person name="Spatafora J.W."/>
            <person name="Choi I.-G."/>
        </authorList>
    </citation>
    <scope>NUCLEOTIDE SEQUENCE [LARGE SCALE GENOMIC DNA]</scope>
    <source>
        <strain evidence="3 4">KUC8140</strain>
    </source>
</reference>
<name>A0A0H2R840_9AGAM</name>
<evidence type="ECO:0000313" key="3">
    <source>
        <dbReference type="EMBL" id="KLO07980.1"/>
    </source>
</evidence>
<dbReference type="OrthoDB" id="94039at2759"/>
<dbReference type="STRING" id="27342.A0A0H2R840"/>
<dbReference type="Proteomes" id="UP000053477">
    <property type="component" value="Unassembled WGS sequence"/>
</dbReference>
<protein>
    <recommendedName>
        <fullName evidence="2">AB hydrolase-1 domain-containing protein</fullName>
    </recommendedName>
</protein>
<dbReference type="InParanoid" id="A0A0H2R840"/>
<feature type="domain" description="AB hydrolase-1" evidence="2">
    <location>
        <begin position="169"/>
        <end position="358"/>
    </location>
</feature>
<organism evidence="3 4">
    <name type="scientific">Schizopora paradoxa</name>
    <dbReference type="NCBI Taxonomy" id="27342"/>
    <lineage>
        <taxon>Eukaryota</taxon>
        <taxon>Fungi</taxon>
        <taxon>Dikarya</taxon>
        <taxon>Basidiomycota</taxon>
        <taxon>Agaricomycotina</taxon>
        <taxon>Agaricomycetes</taxon>
        <taxon>Hymenochaetales</taxon>
        <taxon>Schizoporaceae</taxon>
        <taxon>Schizopora</taxon>
    </lineage>
</organism>
<sequence length="472" mass="52911">MRSPRRYHERPAKPRAVKTVHPRALKPPIAPPTALLLHPPALPENATARLTRIDDQSNDEILRFFEVSTHIIPAAYPRLAPFVSFSELERRGKASTGKSFPGSDTKESRIKRSARISEELLKLRNDWAKGRVSLDGSENRLLWNVVNRYTRRGSNSSTTMSPKRKPVTLVLAHATGMPKETWEPFLCSLCKELEGNDDVLIDEAWAIEAINHGDSFVLNADKVGVLFDWSEHARDILNFLRNYLPDKSSSMSTLPVHLASVPEDVGHSRSAFGFRDRTVVGIGHSFGGCASVLAAVNMPKLFTSLILADPVIVPEYKDRTQQVLFYASISLQRQESWSSRDEALKLLRKSPVFAAWHPSAILKYAKYGLVTRERETRVKLKMSGLQEAITFVDIQASYEAFELLEGLDENVDLLWVMASKNSGLLNLEEEKWQVWRRSTNCDNVCTTSGHLIVQEAPDQLGALCSILLDGLS</sequence>
<dbReference type="EMBL" id="KQ086111">
    <property type="protein sequence ID" value="KLO07980.1"/>
    <property type="molecule type" value="Genomic_DNA"/>
</dbReference>
<dbReference type="SUPFAM" id="SSF53474">
    <property type="entry name" value="alpha/beta-Hydrolases"/>
    <property type="match status" value="1"/>
</dbReference>
<gene>
    <name evidence="3" type="ORF">SCHPADRAFT_908983</name>
</gene>
<proteinExistence type="predicted"/>
<dbReference type="InterPro" id="IPR000073">
    <property type="entry name" value="AB_hydrolase_1"/>
</dbReference>
<dbReference type="AlphaFoldDB" id="A0A0H2R840"/>
<evidence type="ECO:0000259" key="2">
    <source>
        <dbReference type="Pfam" id="PF12697"/>
    </source>
</evidence>
<evidence type="ECO:0000256" key="1">
    <source>
        <dbReference type="SAM" id="MobiDB-lite"/>
    </source>
</evidence>
<keyword evidence="4" id="KW-1185">Reference proteome</keyword>
<dbReference type="Gene3D" id="3.40.50.1820">
    <property type="entry name" value="alpha/beta hydrolase"/>
    <property type="match status" value="1"/>
</dbReference>
<feature type="region of interest" description="Disordered" evidence="1">
    <location>
        <begin position="1"/>
        <end position="21"/>
    </location>
</feature>
<evidence type="ECO:0000313" key="4">
    <source>
        <dbReference type="Proteomes" id="UP000053477"/>
    </source>
</evidence>
<dbReference type="Pfam" id="PF12697">
    <property type="entry name" value="Abhydrolase_6"/>
    <property type="match status" value="1"/>
</dbReference>
<dbReference type="InterPro" id="IPR029058">
    <property type="entry name" value="AB_hydrolase_fold"/>
</dbReference>
<accession>A0A0H2R840</accession>